<keyword evidence="1" id="KW-0732">Signal</keyword>
<comment type="caution">
    <text evidence="2">The sequence shown here is derived from an EMBL/GenBank/DDBJ whole genome shotgun (WGS) entry which is preliminary data.</text>
</comment>
<dbReference type="InterPro" id="IPR008309">
    <property type="entry name" value="YdbL"/>
</dbReference>
<dbReference type="Pfam" id="PF07027">
    <property type="entry name" value="DUF1318"/>
    <property type="match status" value="1"/>
</dbReference>
<dbReference type="Proteomes" id="UP001595799">
    <property type="component" value="Unassembled WGS sequence"/>
</dbReference>
<dbReference type="RefSeq" id="WP_382421774.1">
    <property type="nucleotide sequence ID" value="NZ_JBHSCW010000003.1"/>
</dbReference>
<proteinExistence type="predicted"/>
<dbReference type="EMBL" id="JBHSCW010000003">
    <property type="protein sequence ID" value="MFC4351443.1"/>
    <property type="molecule type" value="Genomic_DNA"/>
</dbReference>
<keyword evidence="3" id="KW-1185">Reference proteome</keyword>
<reference evidence="3" key="1">
    <citation type="journal article" date="2019" name="Int. J. Syst. Evol. Microbiol.">
        <title>The Global Catalogue of Microorganisms (GCM) 10K type strain sequencing project: providing services to taxonomists for standard genome sequencing and annotation.</title>
        <authorList>
            <consortium name="The Broad Institute Genomics Platform"/>
            <consortium name="The Broad Institute Genome Sequencing Center for Infectious Disease"/>
            <person name="Wu L."/>
            <person name="Ma J."/>
        </authorList>
    </citation>
    <scope>NUCLEOTIDE SEQUENCE [LARGE SCALE GENOMIC DNA]</scope>
    <source>
        <strain evidence="3">CECT 8472</strain>
    </source>
</reference>
<protein>
    <submittedName>
        <fullName evidence="2">YdbL family protein</fullName>
    </submittedName>
</protein>
<evidence type="ECO:0000313" key="3">
    <source>
        <dbReference type="Proteomes" id="UP001595799"/>
    </source>
</evidence>
<accession>A0ABV8UJK2</accession>
<feature type="chain" id="PRO_5047460567" evidence="1">
    <location>
        <begin position="23"/>
        <end position="105"/>
    </location>
</feature>
<evidence type="ECO:0000313" key="2">
    <source>
        <dbReference type="EMBL" id="MFC4351443.1"/>
    </source>
</evidence>
<sequence length="105" mass="11703">MVALLFALLGSAVLGATAWAQSAEELRRSGDAGERWDGLMEARTPSAESAVDKINQERLEVYRDRAEQQDAPVQSVGKIYFEKILDKVPSGTWIKKPNGEWIQKQ</sequence>
<organism evidence="2 3">
    <name type="scientific">Fodinicurvata halophila</name>
    <dbReference type="NCBI Taxonomy" id="1419723"/>
    <lineage>
        <taxon>Bacteria</taxon>
        <taxon>Pseudomonadati</taxon>
        <taxon>Pseudomonadota</taxon>
        <taxon>Alphaproteobacteria</taxon>
        <taxon>Rhodospirillales</taxon>
        <taxon>Rhodovibrionaceae</taxon>
        <taxon>Fodinicurvata</taxon>
    </lineage>
</organism>
<evidence type="ECO:0000256" key="1">
    <source>
        <dbReference type="SAM" id="SignalP"/>
    </source>
</evidence>
<gene>
    <name evidence="2" type="ORF">ACFOW6_07800</name>
</gene>
<feature type="signal peptide" evidence="1">
    <location>
        <begin position="1"/>
        <end position="22"/>
    </location>
</feature>
<name>A0ABV8UJK2_9PROT</name>